<evidence type="ECO:0000313" key="2">
    <source>
        <dbReference type="Proteomes" id="UP001594351"/>
    </source>
</evidence>
<protein>
    <submittedName>
        <fullName evidence="1">Uncharacterized protein</fullName>
    </submittedName>
</protein>
<name>A0ABV6YX67_UNCC1</name>
<sequence length="58" mass="6818">MREDRGILLYILLLLDFKDDDSMLLQKNNLSIQHTSVYLTGVTEVRKQSREKMSDECN</sequence>
<keyword evidence="2" id="KW-1185">Reference proteome</keyword>
<comment type="caution">
    <text evidence="1">The sequence shown here is derived from an EMBL/GenBank/DDBJ whole genome shotgun (WGS) entry which is preliminary data.</text>
</comment>
<dbReference type="Proteomes" id="UP001594351">
    <property type="component" value="Unassembled WGS sequence"/>
</dbReference>
<reference evidence="1 2" key="1">
    <citation type="submission" date="2024-09" db="EMBL/GenBank/DDBJ databases">
        <title>Laminarin stimulates single cell rates of sulfate reduction while oxygen inhibits transcriptomic activity in coastal marine sediment.</title>
        <authorList>
            <person name="Lindsay M."/>
            <person name="Orcutt B."/>
            <person name="Emerson D."/>
            <person name="Stepanauskas R."/>
            <person name="D'Angelo T."/>
        </authorList>
    </citation>
    <scope>NUCLEOTIDE SEQUENCE [LARGE SCALE GENOMIC DNA]</scope>
    <source>
        <strain evidence="1">SAG AM-311-K15</strain>
    </source>
</reference>
<evidence type="ECO:0000313" key="1">
    <source>
        <dbReference type="EMBL" id="MFC1850769.1"/>
    </source>
</evidence>
<dbReference type="EMBL" id="JBHPBY010000123">
    <property type="protein sequence ID" value="MFC1850769.1"/>
    <property type="molecule type" value="Genomic_DNA"/>
</dbReference>
<proteinExistence type="predicted"/>
<gene>
    <name evidence="1" type="ORF">ACFL27_11300</name>
</gene>
<organism evidence="1 2">
    <name type="scientific">candidate division CSSED10-310 bacterium</name>
    <dbReference type="NCBI Taxonomy" id="2855610"/>
    <lineage>
        <taxon>Bacteria</taxon>
        <taxon>Bacteria division CSSED10-310</taxon>
    </lineage>
</organism>
<accession>A0ABV6YX67</accession>